<sequence>MPQTCADLDSPATAAAAEATDYAPNAREWDPQSVDGLPAPVLTCLWAPDGGSDSLVTVGVYEVDDAAIAAMADDWQWTISEVAGVELRYRGPLETEFSAGEHAWATREGRLVYVLGSQSDAGLPIAQAVVPVVLG</sequence>
<gene>
    <name evidence="1" type="ORF">GCM10009846_17860</name>
</gene>
<evidence type="ECO:0000313" key="2">
    <source>
        <dbReference type="Proteomes" id="UP001501599"/>
    </source>
</evidence>
<accession>A0ABN3ASS2</accession>
<organism evidence="1 2">
    <name type="scientific">Agrococcus versicolor</name>
    <dbReference type="NCBI Taxonomy" id="501482"/>
    <lineage>
        <taxon>Bacteria</taxon>
        <taxon>Bacillati</taxon>
        <taxon>Actinomycetota</taxon>
        <taxon>Actinomycetes</taxon>
        <taxon>Micrococcales</taxon>
        <taxon>Microbacteriaceae</taxon>
        <taxon>Agrococcus</taxon>
    </lineage>
</organism>
<dbReference type="Proteomes" id="UP001501599">
    <property type="component" value="Unassembled WGS sequence"/>
</dbReference>
<protein>
    <submittedName>
        <fullName evidence="1">Uncharacterized protein</fullName>
    </submittedName>
</protein>
<comment type="caution">
    <text evidence="1">The sequence shown here is derived from an EMBL/GenBank/DDBJ whole genome shotgun (WGS) entry which is preliminary data.</text>
</comment>
<keyword evidence="2" id="KW-1185">Reference proteome</keyword>
<evidence type="ECO:0000313" key="1">
    <source>
        <dbReference type="EMBL" id="GAA2173928.1"/>
    </source>
</evidence>
<dbReference type="EMBL" id="BAAAQT010000006">
    <property type="protein sequence ID" value="GAA2173928.1"/>
    <property type="molecule type" value="Genomic_DNA"/>
</dbReference>
<proteinExistence type="predicted"/>
<reference evidence="1 2" key="1">
    <citation type="journal article" date="2019" name="Int. J. Syst. Evol. Microbiol.">
        <title>The Global Catalogue of Microorganisms (GCM) 10K type strain sequencing project: providing services to taxonomists for standard genome sequencing and annotation.</title>
        <authorList>
            <consortium name="The Broad Institute Genomics Platform"/>
            <consortium name="The Broad Institute Genome Sequencing Center for Infectious Disease"/>
            <person name="Wu L."/>
            <person name="Ma J."/>
        </authorList>
    </citation>
    <scope>NUCLEOTIDE SEQUENCE [LARGE SCALE GENOMIC DNA]</scope>
    <source>
        <strain evidence="1 2">JCM 16026</strain>
    </source>
</reference>
<name>A0ABN3ASS2_9MICO</name>